<feature type="region of interest" description="Disordered" evidence="5">
    <location>
        <begin position="31"/>
        <end position="70"/>
    </location>
</feature>
<accession>A0A1J1I3S4</accession>
<dbReference type="GO" id="GO:0005737">
    <property type="term" value="C:cytoplasm"/>
    <property type="evidence" value="ECO:0007669"/>
    <property type="project" value="TreeGrafter"/>
</dbReference>
<protein>
    <submittedName>
        <fullName evidence="6">CLUMA_CG008478, isoform A</fullName>
    </submittedName>
</protein>
<dbReference type="EMBL" id="CVRI01000040">
    <property type="protein sequence ID" value="CRK94991.1"/>
    <property type="molecule type" value="Genomic_DNA"/>
</dbReference>
<dbReference type="PANTHER" id="PTHR22607:SF3">
    <property type="entry name" value="CDK2-ASSOCIATED PROTEIN 1, ISOFORM B"/>
    <property type="match status" value="1"/>
</dbReference>
<name>A0A1J1I3S4_9DIPT</name>
<dbReference type="PANTHER" id="PTHR22607">
    <property type="entry name" value="DELETED IN ORAL CANCER 1/CDK2-ASSOCIATED PROTEIN 1"/>
    <property type="match status" value="1"/>
</dbReference>
<evidence type="ECO:0000313" key="7">
    <source>
        <dbReference type="Proteomes" id="UP000183832"/>
    </source>
</evidence>
<proteinExistence type="inferred from homology"/>
<feature type="compositionally biased region" description="Polar residues" evidence="5">
    <location>
        <begin position="31"/>
        <end position="48"/>
    </location>
</feature>
<reference evidence="6 7" key="1">
    <citation type="submission" date="2015-04" db="EMBL/GenBank/DDBJ databases">
        <authorList>
            <person name="Syromyatnikov M.Y."/>
            <person name="Popov V.N."/>
        </authorList>
    </citation>
    <scope>NUCLEOTIDE SEQUENCE [LARGE SCALE GENOMIC DNA]</scope>
</reference>
<evidence type="ECO:0000256" key="4">
    <source>
        <dbReference type="ARBA" id="ARBA00023242"/>
    </source>
</evidence>
<dbReference type="AlphaFoldDB" id="A0A1J1I3S4"/>
<dbReference type="OrthoDB" id="9628807at2759"/>
<keyword evidence="4" id="KW-0539">Nucleus</keyword>
<keyword evidence="7" id="KW-1185">Reference proteome</keyword>
<gene>
    <name evidence="6" type="ORF">CLUMA_CG008478</name>
</gene>
<dbReference type="Gene3D" id="6.10.140.1300">
    <property type="match status" value="1"/>
</dbReference>
<comment type="subcellular location">
    <subcellularLocation>
        <location evidence="1">Nucleus</location>
    </subcellularLocation>
</comment>
<dbReference type="GO" id="GO:0005634">
    <property type="term" value="C:nucleus"/>
    <property type="evidence" value="ECO:0007669"/>
    <property type="project" value="UniProtKB-SubCell"/>
</dbReference>
<evidence type="ECO:0000256" key="3">
    <source>
        <dbReference type="ARBA" id="ARBA00022553"/>
    </source>
</evidence>
<feature type="compositionally biased region" description="Low complexity" evidence="5">
    <location>
        <begin position="49"/>
        <end position="70"/>
    </location>
</feature>
<evidence type="ECO:0000313" key="6">
    <source>
        <dbReference type="EMBL" id="CRK94991.1"/>
    </source>
</evidence>
<evidence type="ECO:0000256" key="2">
    <source>
        <dbReference type="ARBA" id="ARBA00008485"/>
    </source>
</evidence>
<dbReference type="Pfam" id="PF09806">
    <property type="entry name" value="CDK2AP"/>
    <property type="match status" value="1"/>
</dbReference>
<sequence length="128" mass="14203">MNQQTRDMNSFLAEQAMLLANNSVSLTQISRPVSIPTNNSNKQNIQNQPSPISTPTPMQSSSPASSSTSNLSKYSQLLLVLEEMGKDIRPTYSGSRSSAERLKRTIVHARILVRECLLETERQQSGRP</sequence>
<comment type="similarity">
    <text evidence="2">Belongs to the CDK2AP family.</text>
</comment>
<dbReference type="Proteomes" id="UP000183832">
    <property type="component" value="Unassembled WGS sequence"/>
</dbReference>
<keyword evidence="3" id="KW-0597">Phosphoprotein</keyword>
<dbReference type="InterPro" id="IPR017266">
    <property type="entry name" value="DOC_1/2"/>
</dbReference>
<evidence type="ECO:0000256" key="5">
    <source>
        <dbReference type="SAM" id="MobiDB-lite"/>
    </source>
</evidence>
<evidence type="ECO:0000256" key="1">
    <source>
        <dbReference type="ARBA" id="ARBA00004123"/>
    </source>
</evidence>
<organism evidence="6 7">
    <name type="scientific">Clunio marinus</name>
    <dbReference type="NCBI Taxonomy" id="568069"/>
    <lineage>
        <taxon>Eukaryota</taxon>
        <taxon>Metazoa</taxon>
        <taxon>Ecdysozoa</taxon>
        <taxon>Arthropoda</taxon>
        <taxon>Hexapoda</taxon>
        <taxon>Insecta</taxon>
        <taxon>Pterygota</taxon>
        <taxon>Neoptera</taxon>
        <taxon>Endopterygota</taxon>
        <taxon>Diptera</taxon>
        <taxon>Nematocera</taxon>
        <taxon>Chironomoidea</taxon>
        <taxon>Chironomidae</taxon>
        <taxon>Clunio</taxon>
    </lineage>
</organism>
<dbReference type="STRING" id="568069.A0A1J1I3S4"/>